<keyword evidence="8 9" id="KW-0472">Membrane</keyword>
<keyword evidence="6 9" id="KW-0378">Hydrolase</keyword>
<feature type="active site" evidence="9">
    <location>
        <position position="123"/>
    </location>
</feature>
<dbReference type="UniPathway" id="UPA00665"/>
<evidence type="ECO:0000256" key="6">
    <source>
        <dbReference type="ARBA" id="ARBA00022801"/>
    </source>
</evidence>
<dbReference type="EMBL" id="CP046640">
    <property type="protein sequence ID" value="QTL98115.1"/>
    <property type="molecule type" value="Genomic_DNA"/>
</dbReference>
<dbReference type="Pfam" id="PF01252">
    <property type="entry name" value="Peptidase_A8"/>
    <property type="match status" value="1"/>
</dbReference>
<comment type="pathway">
    <text evidence="9">Protein modification; lipoprotein biosynthesis (signal peptide cleavage).</text>
</comment>
<comment type="caution">
    <text evidence="9">Lacks conserved residue(s) required for the propagation of feature annotation.</text>
</comment>
<accession>A0A8A7KDD7</accession>
<feature type="transmembrane region" description="Helical" evidence="9">
    <location>
        <begin position="82"/>
        <end position="99"/>
    </location>
</feature>
<keyword evidence="13" id="KW-1185">Reference proteome</keyword>
<dbReference type="EC" id="3.4.23.36" evidence="9"/>
<keyword evidence="4 9" id="KW-0812">Transmembrane</keyword>
<dbReference type="InterPro" id="IPR036019">
    <property type="entry name" value="MscL_channel"/>
</dbReference>
<evidence type="ECO:0000256" key="11">
    <source>
        <dbReference type="RuleBase" id="RU004181"/>
    </source>
</evidence>
<reference evidence="12" key="1">
    <citation type="submission" date="2019-12" db="EMBL/GenBank/DDBJ databases">
        <authorList>
            <person name="zhang j."/>
            <person name="sun C.M."/>
        </authorList>
    </citation>
    <scope>NUCLEOTIDE SEQUENCE</scope>
    <source>
        <strain evidence="12">NS-1</strain>
    </source>
</reference>
<comment type="subcellular location">
    <subcellularLocation>
        <location evidence="9">Cell membrane</location>
        <topology evidence="9">Multi-pass membrane protein</topology>
    </subcellularLocation>
</comment>
<keyword evidence="2 9" id="KW-1003">Cell membrane</keyword>
<evidence type="ECO:0000256" key="1">
    <source>
        <dbReference type="ARBA" id="ARBA00006139"/>
    </source>
</evidence>
<evidence type="ECO:0000256" key="3">
    <source>
        <dbReference type="ARBA" id="ARBA00022670"/>
    </source>
</evidence>
<feature type="transmembrane region" description="Helical" evidence="9">
    <location>
        <begin position="119"/>
        <end position="139"/>
    </location>
</feature>
<dbReference type="GO" id="GO:0005886">
    <property type="term" value="C:plasma membrane"/>
    <property type="evidence" value="ECO:0007669"/>
    <property type="project" value="UniProtKB-SubCell"/>
</dbReference>
<evidence type="ECO:0000256" key="2">
    <source>
        <dbReference type="ARBA" id="ARBA00022475"/>
    </source>
</evidence>
<feature type="active site" evidence="9">
    <location>
        <position position="109"/>
    </location>
</feature>
<dbReference type="AlphaFoldDB" id="A0A8A7KDD7"/>
<protein>
    <recommendedName>
        <fullName evidence="9">Lipoprotein signal peptidase</fullName>
        <ecNumber evidence="9">3.4.23.36</ecNumber>
    </recommendedName>
    <alternativeName>
        <fullName evidence="9">Prolipoprotein signal peptidase</fullName>
    </alternativeName>
    <alternativeName>
        <fullName evidence="9">Signal peptidase II</fullName>
        <shortName evidence="9">SPase II</shortName>
    </alternativeName>
</protein>
<keyword evidence="7 9" id="KW-1133">Transmembrane helix</keyword>
<evidence type="ECO:0000313" key="13">
    <source>
        <dbReference type="Proteomes" id="UP000665020"/>
    </source>
</evidence>
<proteinExistence type="inferred from homology"/>
<dbReference type="Proteomes" id="UP000665020">
    <property type="component" value="Chromosome"/>
</dbReference>
<dbReference type="HAMAP" id="MF_00161">
    <property type="entry name" value="LspA"/>
    <property type="match status" value="1"/>
</dbReference>
<dbReference type="GO" id="GO:0004190">
    <property type="term" value="F:aspartic-type endopeptidase activity"/>
    <property type="evidence" value="ECO:0007669"/>
    <property type="project" value="UniProtKB-UniRule"/>
</dbReference>
<dbReference type="PANTHER" id="PTHR33695:SF1">
    <property type="entry name" value="LIPOPROTEIN SIGNAL PEPTIDASE"/>
    <property type="match status" value="1"/>
</dbReference>
<evidence type="ECO:0000256" key="5">
    <source>
        <dbReference type="ARBA" id="ARBA00022750"/>
    </source>
</evidence>
<evidence type="ECO:0000256" key="7">
    <source>
        <dbReference type="ARBA" id="ARBA00022989"/>
    </source>
</evidence>
<evidence type="ECO:0000256" key="4">
    <source>
        <dbReference type="ARBA" id="ARBA00022692"/>
    </source>
</evidence>
<dbReference type="SUPFAM" id="SSF81330">
    <property type="entry name" value="Gated mechanosensitive channel"/>
    <property type="match status" value="1"/>
</dbReference>
<organism evidence="12 13">
    <name type="scientific">Iocasia fonsfrigidae</name>
    <dbReference type="NCBI Taxonomy" id="2682810"/>
    <lineage>
        <taxon>Bacteria</taxon>
        <taxon>Bacillati</taxon>
        <taxon>Bacillota</taxon>
        <taxon>Clostridia</taxon>
        <taxon>Halanaerobiales</taxon>
        <taxon>Halanaerobiaceae</taxon>
        <taxon>Iocasia</taxon>
    </lineage>
</organism>
<comment type="function">
    <text evidence="9 10">This protein specifically catalyzes the removal of signal peptides from prolipoproteins.</text>
</comment>
<dbReference type="GO" id="GO:0006508">
    <property type="term" value="P:proteolysis"/>
    <property type="evidence" value="ECO:0007669"/>
    <property type="project" value="UniProtKB-KW"/>
</dbReference>
<keyword evidence="5 9" id="KW-0064">Aspartyl protease</keyword>
<dbReference type="PANTHER" id="PTHR33695">
    <property type="entry name" value="LIPOPROTEIN SIGNAL PEPTIDASE"/>
    <property type="match status" value="1"/>
</dbReference>
<dbReference type="InterPro" id="IPR001872">
    <property type="entry name" value="Peptidase_A8"/>
</dbReference>
<evidence type="ECO:0000256" key="8">
    <source>
        <dbReference type="ARBA" id="ARBA00023136"/>
    </source>
</evidence>
<keyword evidence="3 9" id="KW-0645">Protease</keyword>
<dbReference type="PROSITE" id="PS00855">
    <property type="entry name" value="SPASE_II"/>
    <property type="match status" value="1"/>
</dbReference>
<evidence type="ECO:0000313" key="12">
    <source>
        <dbReference type="EMBL" id="QTL98115.1"/>
    </source>
</evidence>
<name>A0A8A7KDD7_9FIRM</name>
<sequence length="145" mass="16682">MLYFSILFISICDQLIKVIISKNLYITQSIPVINNFFHLTYIHNRGAGFGILAGYKNLFIFLSIIIIVLLLIYRNNCIKNNFFDLAIGIIIGGALGNLVDRIRLGYVIDYLDFRIWPVFNLADTAIVTGTFLFIIYYWGVEKNNE</sequence>
<evidence type="ECO:0000256" key="10">
    <source>
        <dbReference type="RuleBase" id="RU000594"/>
    </source>
</evidence>
<gene>
    <name evidence="9 12" type="primary">lspA</name>
    <name evidence="12" type="ORF">GM661_09060</name>
</gene>
<dbReference type="PRINTS" id="PR00781">
    <property type="entry name" value="LIPOSIGPTASE"/>
</dbReference>
<evidence type="ECO:0000256" key="9">
    <source>
        <dbReference type="HAMAP-Rule" id="MF_00161"/>
    </source>
</evidence>
<feature type="transmembrane region" description="Helical" evidence="9">
    <location>
        <begin position="54"/>
        <end position="73"/>
    </location>
</feature>
<comment type="similarity">
    <text evidence="1 9 11">Belongs to the peptidase A8 family.</text>
</comment>
<dbReference type="RefSeq" id="WP_230869694.1">
    <property type="nucleotide sequence ID" value="NZ_CP046640.1"/>
</dbReference>
<dbReference type="KEGG" id="ifn:GM661_09060"/>
<comment type="catalytic activity">
    <reaction evidence="9 10">
        <text>Release of signal peptides from bacterial membrane prolipoproteins. Hydrolyzes -Xaa-Yaa-Zaa-|-(S,diacylglyceryl)Cys-, in which Xaa is hydrophobic (preferably Leu), and Yaa (Ala or Ser) and Zaa (Gly or Ala) have small, neutral side chains.</text>
        <dbReference type="EC" id="3.4.23.36"/>
    </reaction>
</comment>
<dbReference type="NCBIfam" id="TIGR00077">
    <property type="entry name" value="lspA"/>
    <property type="match status" value="1"/>
</dbReference>